<proteinExistence type="predicted"/>
<dbReference type="Proteomes" id="UP000326924">
    <property type="component" value="Unassembled WGS sequence"/>
</dbReference>
<evidence type="ECO:0000256" key="1">
    <source>
        <dbReference type="SAM" id="Phobius"/>
    </source>
</evidence>
<sequence>MGVYCVYCFLAQRVYTAPVFEPGFLFSNSGGSGLFLSFVLAFSFSFGRSRSTMLEILRRIHYRVPFSSFSVDYWFLFFFLFFLVLIVLMFP</sequence>
<comment type="caution">
    <text evidence="2">The sequence shown here is derived from an EMBL/GenBank/DDBJ whole genome shotgun (WGS) entry which is preliminary data.</text>
</comment>
<name>A0A5J5EMT3_9PEZI</name>
<keyword evidence="1" id="KW-1133">Transmembrane helix</keyword>
<evidence type="ECO:0000313" key="2">
    <source>
        <dbReference type="EMBL" id="KAA8896890.1"/>
    </source>
</evidence>
<dbReference type="AlphaFoldDB" id="A0A5J5EMT3"/>
<accession>A0A5J5EMT3</accession>
<dbReference type="EMBL" id="VXIS01000206">
    <property type="protein sequence ID" value="KAA8896890.1"/>
    <property type="molecule type" value="Genomic_DNA"/>
</dbReference>
<keyword evidence="1" id="KW-0812">Transmembrane</keyword>
<evidence type="ECO:0000313" key="3">
    <source>
        <dbReference type="Proteomes" id="UP000326924"/>
    </source>
</evidence>
<reference evidence="2 3" key="1">
    <citation type="submission" date="2019-09" db="EMBL/GenBank/DDBJ databases">
        <title>Draft genome of the ectomycorrhizal ascomycete Sphaerosporella brunnea.</title>
        <authorList>
            <consortium name="DOE Joint Genome Institute"/>
            <person name="Benucci G.M."/>
            <person name="Marozzi G."/>
            <person name="Antonielli L."/>
            <person name="Sanchez S."/>
            <person name="Marco P."/>
            <person name="Wang X."/>
            <person name="Falini L.B."/>
            <person name="Barry K."/>
            <person name="Haridas S."/>
            <person name="Lipzen A."/>
            <person name="Labutti K."/>
            <person name="Grigoriev I.V."/>
            <person name="Murat C."/>
            <person name="Martin F."/>
            <person name="Albertini E."/>
            <person name="Donnini D."/>
            <person name="Bonito G."/>
        </authorList>
    </citation>
    <scope>NUCLEOTIDE SEQUENCE [LARGE SCALE GENOMIC DNA]</scope>
    <source>
        <strain evidence="2 3">Sb_GMNB300</strain>
    </source>
</reference>
<keyword evidence="3" id="KW-1185">Reference proteome</keyword>
<organism evidence="2 3">
    <name type="scientific">Sphaerosporella brunnea</name>
    <dbReference type="NCBI Taxonomy" id="1250544"/>
    <lineage>
        <taxon>Eukaryota</taxon>
        <taxon>Fungi</taxon>
        <taxon>Dikarya</taxon>
        <taxon>Ascomycota</taxon>
        <taxon>Pezizomycotina</taxon>
        <taxon>Pezizomycetes</taxon>
        <taxon>Pezizales</taxon>
        <taxon>Pyronemataceae</taxon>
        <taxon>Sphaerosporella</taxon>
    </lineage>
</organism>
<dbReference type="InParanoid" id="A0A5J5EMT3"/>
<keyword evidence="1" id="KW-0472">Membrane</keyword>
<protein>
    <submittedName>
        <fullName evidence="2">Uncharacterized protein</fullName>
    </submittedName>
</protein>
<feature type="transmembrane region" description="Helical" evidence="1">
    <location>
        <begin position="32"/>
        <end position="50"/>
    </location>
</feature>
<feature type="transmembrane region" description="Helical" evidence="1">
    <location>
        <begin position="71"/>
        <end position="90"/>
    </location>
</feature>
<gene>
    <name evidence="2" type="ORF">FN846DRAFT_964613</name>
</gene>